<dbReference type="SUPFAM" id="SSF55890">
    <property type="entry name" value="Sporulation response regulatory protein Spo0B"/>
    <property type="match status" value="1"/>
</dbReference>
<dbReference type="Proteomes" id="UP000675431">
    <property type="component" value="Unassembled WGS sequence"/>
</dbReference>
<feature type="domain" description="SpoOB alpha-helical" evidence="4">
    <location>
        <begin position="2"/>
        <end position="51"/>
    </location>
</feature>
<dbReference type="GO" id="GO:0000155">
    <property type="term" value="F:phosphorelay sensor kinase activity"/>
    <property type="evidence" value="ECO:0007669"/>
    <property type="project" value="InterPro"/>
</dbReference>
<organism evidence="5 6">
    <name type="scientific">Allobacillus saliphilus</name>
    <dbReference type="NCBI Taxonomy" id="2912308"/>
    <lineage>
        <taxon>Bacteria</taxon>
        <taxon>Bacillati</taxon>
        <taxon>Bacillota</taxon>
        <taxon>Bacilli</taxon>
        <taxon>Bacillales</taxon>
        <taxon>Bacillaceae</taxon>
        <taxon>Allobacillus</taxon>
    </lineage>
</organism>
<dbReference type="EMBL" id="JAGSIE010000010">
    <property type="protein sequence ID" value="MBR7553410.1"/>
    <property type="molecule type" value="Genomic_DNA"/>
</dbReference>
<dbReference type="InterPro" id="IPR016120">
    <property type="entry name" value="Sig_transdc_His_kin_SpoOB"/>
</dbReference>
<evidence type="ECO:0000313" key="5">
    <source>
        <dbReference type="EMBL" id="MBR7553410.1"/>
    </source>
</evidence>
<keyword evidence="2" id="KW-0808">Transferase</keyword>
<comment type="caution">
    <text evidence="5">The sequence shown here is derived from an EMBL/GenBank/DDBJ whole genome shotgun (WGS) entry which is preliminary data.</text>
</comment>
<evidence type="ECO:0000313" key="6">
    <source>
        <dbReference type="Proteomes" id="UP000675431"/>
    </source>
</evidence>
<evidence type="ECO:0000256" key="2">
    <source>
        <dbReference type="ARBA" id="ARBA00022679"/>
    </source>
</evidence>
<evidence type="ECO:0000256" key="1">
    <source>
        <dbReference type="ARBA" id="ARBA00022553"/>
    </source>
</evidence>
<evidence type="ECO:0000256" key="3">
    <source>
        <dbReference type="ARBA" id="ARBA00022777"/>
    </source>
</evidence>
<dbReference type="AlphaFoldDB" id="A0A941CWF1"/>
<reference evidence="5 6" key="1">
    <citation type="submission" date="2021-04" db="EMBL/GenBank/DDBJ databases">
        <title>Allobacillus sp. nov. SKP8-2 isolated from shrimp paste.</title>
        <authorList>
            <person name="Tanasupawat S."/>
            <person name="Yiamsombat S."/>
            <person name="Kanchanasin P."/>
            <person name="Kuncharoen N."/>
        </authorList>
    </citation>
    <scope>NUCLEOTIDE SEQUENCE [LARGE SCALE GENOMIC DNA]</scope>
    <source>
        <strain evidence="5 6">SKP8-2</strain>
    </source>
</reference>
<accession>A0A941CWF1</accession>
<protein>
    <submittedName>
        <fullName evidence="5">Spo0B domain-containing protein</fullName>
    </submittedName>
</protein>
<keyword evidence="3" id="KW-0418">Kinase</keyword>
<dbReference type="InterPro" id="IPR039506">
    <property type="entry name" value="SPOB_a"/>
</dbReference>
<dbReference type="Pfam" id="PF14689">
    <property type="entry name" value="SPOB_a"/>
    <property type="match status" value="1"/>
</dbReference>
<sequence length="161" mass="19120">MDTESFLKIMKLYRHKLLNELQVIHGYQSMNMKEASIEKLNRFIGELNAERVLQSLDAPAYVSLILLWKIQHPEIRLQYQTIGKSQSLRNYDQEMCQDVQTVIDKVEKLAQEDTSLSIQLSYQPEIQIDYIVTNVEKDKQNDSENEEENDLQEIIFQYRYK</sequence>
<evidence type="ECO:0000259" key="4">
    <source>
        <dbReference type="Pfam" id="PF14689"/>
    </source>
</evidence>
<dbReference type="RefSeq" id="WP_212368550.1">
    <property type="nucleotide sequence ID" value="NZ_JAGSIE010000010.1"/>
</dbReference>
<name>A0A941CWF1_9BACI</name>
<gene>
    <name evidence="5" type="ORF">KC820_04485</name>
</gene>
<dbReference type="Gene3D" id="1.10.287.130">
    <property type="match status" value="1"/>
</dbReference>
<keyword evidence="6" id="KW-1185">Reference proteome</keyword>
<proteinExistence type="predicted"/>
<keyword evidence="1" id="KW-0597">Phosphoprotein</keyword>